<dbReference type="InterPro" id="IPR051703">
    <property type="entry name" value="NF-kappa-B_Signaling_Reg"/>
</dbReference>
<dbReference type="InterPro" id="IPR011604">
    <property type="entry name" value="PDDEXK-like_dom_sf"/>
</dbReference>
<protein>
    <submittedName>
        <fullName evidence="5">Uncharacterized protein</fullName>
    </submittedName>
</protein>
<dbReference type="InterPro" id="IPR011335">
    <property type="entry name" value="Restrct_endonuc-II-like"/>
</dbReference>
<accession>A0ABQ9GM72</accession>
<evidence type="ECO:0000256" key="1">
    <source>
        <dbReference type="ARBA" id="ARBA00022722"/>
    </source>
</evidence>
<keyword evidence="2" id="KW-0255">Endonuclease</keyword>
<dbReference type="EMBL" id="JARBHB010000011">
    <property type="protein sequence ID" value="KAJ8873120.1"/>
    <property type="molecule type" value="Genomic_DNA"/>
</dbReference>
<evidence type="ECO:0000256" key="4">
    <source>
        <dbReference type="ARBA" id="ARBA00022839"/>
    </source>
</evidence>
<keyword evidence="6" id="KW-1185">Reference proteome</keyword>
<sequence>MECNITQSLEMATQVYFITHIKKLQCANHAVKNCTERPYGPQKDSAVSKQILSSATLKRLKIAARGAIIHNSKTGDVSGLQQDLINGPRHVFGNRASCKPHFCRKFRETADLSEKLQHAYEKATSCLQPVISKCHQLISNRTRNAAENYMALSSSPKLRSKTPEKANNGAQDYGELATQLDIEDKEMEDLKKQKLQDLTSNDNEITALKIETRGQNENEKWCMARKDRLTGSNFGYAYAAKKLLYLSYRSRAMEYGCNHEGIARRCFECNIGITCESLTYGFLDASPDGVVEDDAII</sequence>
<evidence type="ECO:0000313" key="6">
    <source>
        <dbReference type="Proteomes" id="UP001159363"/>
    </source>
</evidence>
<dbReference type="Gene3D" id="3.90.320.10">
    <property type="match status" value="1"/>
</dbReference>
<dbReference type="Pfam" id="PF01771">
    <property type="entry name" value="Viral_alk_exo"/>
    <property type="match status" value="1"/>
</dbReference>
<evidence type="ECO:0000313" key="5">
    <source>
        <dbReference type="EMBL" id="KAJ8873120.1"/>
    </source>
</evidence>
<dbReference type="InterPro" id="IPR034720">
    <property type="entry name" value="Viral_alk_exo"/>
</dbReference>
<dbReference type="Proteomes" id="UP001159363">
    <property type="component" value="Chromosome 10"/>
</dbReference>
<dbReference type="SUPFAM" id="SSF52980">
    <property type="entry name" value="Restriction endonuclease-like"/>
    <property type="match status" value="1"/>
</dbReference>
<evidence type="ECO:0000256" key="3">
    <source>
        <dbReference type="ARBA" id="ARBA00022801"/>
    </source>
</evidence>
<dbReference type="PANTHER" id="PTHR46609">
    <property type="entry name" value="EXONUCLEASE, PHAGE-TYPE/RECB, C-TERMINAL DOMAIN-CONTAINING PROTEIN"/>
    <property type="match status" value="1"/>
</dbReference>
<proteinExistence type="predicted"/>
<evidence type="ECO:0000256" key="2">
    <source>
        <dbReference type="ARBA" id="ARBA00022759"/>
    </source>
</evidence>
<keyword evidence="4" id="KW-0269">Exonuclease</keyword>
<name>A0ABQ9GM72_9NEOP</name>
<gene>
    <name evidence="5" type="ORF">PR048_026737</name>
</gene>
<dbReference type="PANTHER" id="PTHR46609:SF8">
    <property type="entry name" value="YQAJ VIRAL RECOMBINASE DOMAIN-CONTAINING PROTEIN"/>
    <property type="match status" value="1"/>
</dbReference>
<comment type="caution">
    <text evidence="5">The sequence shown here is derived from an EMBL/GenBank/DDBJ whole genome shotgun (WGS) entry which is preliminary data.</text>
</comment>
<organism evidence="5 6">
    <name type="scientific">Dryococelus australis</name>
    <dbReference type="NCBI Taxonomy" id="614101"/>
    <lineage>
        <taxon>Eukaryota</taxon>
        <taxon>Metazoa</taxon>
        <taxon>Ecdysozoa</taxon>
        <taxon>Arthropoda</taxon>
        <taxon>Hexapoda</taxon>
        <taxon>Insecta</taxon>
        <taxon>Pterygota</taxon>
        <taxon>Neoptera</taxon>
        <taxon>Polyneoptera</taxon>
        <taxon>Phasmatodea</taxon>
        <taxon>Verophasmatodea</taxon>
        <taxon>Anareolatae</taxon>
        <taxon>Phasmatidae</taxon>
        <taxon>Eurycanthinae</taxon>
        <taxon>Dryococelus</taxon>
    </lineage>
</organism>
<keyword evidence="1" id="KW-0540">Nuclease</keyword>
<reference evidence="5 6" key="1">
    <citation type="submission" date="2023-02" db="EMBL/GenBank/DDBJ databases">
        <title>LHISI_Scaffold_Assembly.</title>
        <authorList>
            <person name="Stuart O.P."/>
            <person name="Cleave R."/>
            <person name="Magrath M.J.L."/>
            <person name="Mikheyev A.S."/>
        </authorList>
    </citation>
    <scope>NUCLEOTIDE SEQUENCE [LARGE SCALE GENOMIC DNA]</scope>
    <source>
        <strain evidence="5">Daus_M_001</strain>
        <tissue evidence="5">Leg muscle</tissue>
    </source>
</reference>
<keyword evidence="3" id="KW-0378">Hydrolase</keyword>